<accession>A0A8B4I2Y4</accession>
<dbReference type="Pfam" id="PF13229">
    <property type="entry name" value="Beta_helix"/>
    <property type="match status" value="1"/>
</dbReference>
<keyword evidence="1" id="KW-0732">Signal</keyword>
<dbReference type="InterPro" id="IPR011050">
    <property type="entry name" value="Pectin_lyase_fold/virulence"/>
</dbReference>
<feature type="domain" description="Right handed beta helix" evidence="2">
    <location>
        <begin position="305"/>
        <end position="431"/>
    </location>
</feature>
<dbReference type="InterPro" id="IPR039448">
    <property type="entry name" value="Beta_helix"/>
</dbReference>
<evidence type="ECO:0000256" key="1">
    <source>
        <dbReference type="SAM" id="SignalP"/>
    </source>
</evidence>
<dbReference type="EMBL" id="LS483372">
    <property type="protein sequence ID" value="SQF89486.1"/>
    <property type="molecule type" value="Genomic_DNA"/>
</dbReference>
<dbReference type="RefSeq" id="WP_141125174.1">
    <property type="nucleotide sequence ID" value="NZ_CBCRXZ010000047.1"/>
</dbReference>
<dbReference type="InterPro" id="IPR012332">
    <property type="entry name" value="Autotransporter_pectin_lyase_C"/>
</dbReference>
<feature type="chain" id="PRO_5032398609" evidence="1">
    <location>
        <begin position="20"/>
        <end position="478"/>
    </location>
</feature>
<organism evidence="3 4">
    <name type="scientific">Pseudomonas fluorescens</name>
    <dbReference type="NCBI Taxonomy" id="294"/>
    <lineage>
        <taxon>Bacteria</taxon>
        <taxon>Pseudomonadati</taxon>
        <taxon>Pseudomonadota</taxon>
        <taxon>Gammaproteobacteria</taxon>
        <taxon>Pseudomonadales</taxon>
        <taxon>Pseudomonadaceae</taxon>
        <taxon>Pseudomonas</taxon>
    </lineage>
</organism>
<dbReference type="PROSITE" id="PS51257">
    <property type="entry name" value="PROKAR_LIPOPROTEIN"/>
    <property type="match status" value="1"/>
</dbReference>
<dbReference type="Proteomes" id="UP000248640">
    <property type="component" value="Chromosome 1"/>
</dbReference>
<feature type="signal peptide" evidence="1">
    <location>
        <begin position="1"/>
        <end position="19"/>
    </location>
</feature>
<evidence type="ECO:0000313" key="4">
    <source>
        <dbReference type="Proteomes" id="UP000248640"/>
    </source>
</evidence>
<dbReference type="SUPFAM" id="SSF51126">
    <property type="entry name" value="Pectin lyase-like"/>
    <property type="match status" value="1"/>
</dbReference>
<evidence type="ECO:0000313" key="3">
    <source>
        <dbReference type="EMBL" id="SQF89486.1"/>
    </source>
</evidence>
<protein>
    <submittedName>
        <fullName evidence="3">Pertactin autotransporter Prn</fullName>
    </submittedName>
</protein>
<dbReference type="GeneID" id="61636867"/>
<evidence type="ECO:0000259" key="2">
    <source>
        <dbReference type="Pfam" id="PF13229"/>
    </source>
</evidence>
<dbReference type="AlphaFoldDB" id="A0A8B4I2Y4"/>
<dbReference type="Gene3D" id="2.160.20.20">
    <property type="match status" value="1"/>
</dbReference>
<reference evidence="3 4" key="1">
    <citation type="submission" date="2018-06" db="EMBL/GenBank/DDBJ databases">
        <authorList>
            <consortium name="Pathogen Informatics"/>
            <person name="Doyle S."/>
        </authorList>
    </citation>
    <scope>NUCLEOTIDE SEQUENCE [LARGE SCALE GENOMIC DNA]</scope>
    <source>
        <strain evidence="3 4">NCTC10038</strain>
    </source>
</reference>
<gene>
    <name evidence="3" type="primary">prn_2</name>
    <name evidence="3" type="ORF">NCTC10038_00868</name>
</gene>
<sequence length="478" mass="48225">MLRAPGYLLSLSASLVVFACDQRPALAAPSPLVADLVFDGAVVNSTADNRPGIAIAGSNLSALITDSTVTTAGQLSHGTSLTGTGTALAIRGSAFTTLGDLAHGVNVAGSNNAGELSDSTVSTRGDNAFALSLQGSADVQADRVTLDTTGQFSSAINVLDDSVITLSNSELQTSGRSAHGLYLLGANSGQRAQGVVENTTIRTTGDKAIGVNVNRNATATLTGTHIVTTGANAFGVWVPDPDSQLVATDLSVETQGNGAIGVFAQRGSYASLDGGQVQTTGRLAYALYAGNASIIDGRNLSLQVGAGSVGAFASDGSQINLDNVQLSSTETTLGLAAYSGSTITARNSTLQLNGDAARALQANNGGTLHLDHVAVTADGQNGMGLQSLATAGVSNTFAIHNSSISAAKGRAISVQGGSATINLSDSQISGQTLLAVEKRQIADGSWVDSQDIQISASRSHLVGAIESDALNAELQLRD</sequence>
<name>A0A8B4I2Y4_PSEFL</name>
<proteinExistence type="predicted"/>